<evidence type="ECO:0000313" key="3">
    <source>
        <dbReference type="Proteomes" id="UP000295717"/>
    </source>
</evidence>
<dbReference type="RefSeq" id="WP_132977950.1">
    <property type="nucleotide sequence ID" value="NZ_SMAO01000008.1"/>
</dbReference>
<dbReference type="Gene3D" id="3.20.20.450">
    <property type="entry name" value="EAL domain"/>
    <property type="match status" value="1"/>
</dbReference>
<reference evidence="2 3" key="1">
    <citation type="submission" date="2019-03" db="EMBL/GenBank/DDBJ databases">
        <title>Genomic Encyclopedia of Type Strains, Phase IV (KMG-IV): sequencing the most valuable type-strain genomes for metagenomic binning, comparative biology and taxonomic classification.</title>
        <authorList>
            <person name="Goeker M."/>
        </authorList>
    </citation>
    <scope>NUCLEOTIDE SEQUENCE [LARGE SCALE GENOMIC DNA]</scope>
    <source>
        <strain evidence="2 3">DSM 13587</strain>
    </source>
</reference>
<organism evidence="2 3">
    <name type="scientific">Thiobaca trueperi</name>
    <dbReference type="NCBI Taxonomy" id="127458"/>
    <lineage>
        <taxon>Bacteria</taxon>
        <taxon>Pseudomonadati</taxon>
        <taxon>Pseudomonadota</taxon>
        <taxon>Gammaproteobacteria</taxon>
        <taxon>Chromatiales</taxon>
        <taxon>Chromatiaceae</taxon>
        <taxon>Thiobaca</taxon>
    </lineage>
</organism>
<dbReference type="EMBL" id="SMAO01000008">
    <property type="protein sequence ID" value="TCT19432.1"/>
    <property type="molecule type" value="Genomic_DNA"/>
</dbReference>
<gene>
    <name evidence="2" type="ORF">EDC35_10838</name>
</gene>
<sequence length="274" mass="30631">MPLSSVVEYLNERLHQLHPTARLSQQAGFRYHNRVLTAGIAGFRLFPHQVPVVRPADGALVAYRAQLRVETSRGHPMRPESLYVHAWDAEDVLFLDRFLRTFHALHHLSEGHDADAWLAVDVHLRHVSAIPEQHGQVFQELLHRLGLAPAQVVLRLNGRALQQDPHVQAAARSFIGHGYRLLATRPDVEDTDWTLLRELGVGWVGIPVPTLASRHGQETLSAWGRQAQSHGIGLWIERIASAEALERAQALGAELVEGELFQAVAHLPIREAAR</sequence>
<protein>
    <submittedName>
        <fullName evidence="2">EAL domain-containing protein (Putative c-di-GMP-specific phosphodiesterase class I)</fullName>
    </submittedName>
</protein>
<dbReference type="Pfam" id="PF00563">
    <property type="entry name" value="EAL"/>
    <property type="match status" value="1"/>
</dbReference>
<dbReference type="Proteomes" id="UP000295717">
    <property type="component" value="Unassembled WGS sequence"/>
</dbReference>
<evidence type="ECO:0000259" key="1">
    <source>
        <dbReference type="Pfam" id="PF00563"/>
    </source>
</evidence>
<name>A0A4V2V116_9GAMM</name>
<dbReference type="OrthoDB" id="1673646at2"/>
<dbReference type="InterPro" id="IPR001633">
    <property type="entry name" value="EAL_dom"/>
</dbReference>
<dbReference type="AlphaFoldDB" id="A0A4V2V116"/>
<comment type="caution">
    <text evidence="2">The sequence shown here is derived from an EMBL/GenBank/DDBJ whole genome shotgun (WGS) entry which is preliminary data.</text>
</comment>
<dbReference type="SUPFAM" id="SSF141868">
    <property type="entry name" value="EAL domain-like"/>
    <property type="match status" value="1"/>
</dbReference>
<evidence type="ECO:0000313" key="2">
    <source>
        <dbReference type="EMBL" id="TCT19432.1"/>
    </source>
</evidence>
<keyword evidence="3" id="KW-1185">Reference proteome</keyword>
<feature type="domain" description="EAL" evidence="1">
    <location>
        <begin position="43"/>
        <end position="262"/>
    </location>
</feature>
<proteinExistence type="predicted"/>
<dbReference type="InterPro" id="IPR035919">
    <property type="entry name" value="EAL_sf"/>
</dbReference>
<accession>A0A4V2V116</accession>